<keyword evidence="2" id="KW-0732">Signal</keyword>
<dbReference type="PANTHER" id="PTHR23406">
    <property type="entry name" value="MALIC ENZYME-RELATED"/>
    <property type="match status" value="1"/>
</dbReference>
<dbReference type="PROSITE" id="PS00331">
    <property type="entry name" value="MALIC_ENZYMES"/>
    <property type="match status" value="1"/>
</dbReference>
<dbReference type="InterPro" id="IPR037062">
    <property type="entry name" value="Malic_N_dom_sf"/>
</dbReference>
<dbReference type="EMBL" id="LWDX02068615">
    <property type="protein sequence ID" value="OEL14915.1"/>
    <property type="molecule type" value="Genomic_DNA"/>
</dbReference>
<keyword evidence="1" id="KW-1133">Transmembrane helix</keyword>
<keyword evidence="1" id="KW-0812">Transmembrane</keyword>
<feature type="signal peptide" evidence="2">
    <location>
        <begin position="1"/>
        <end position="18"/>
    </location>
</feature>
<dbReference type="SUPFAM" id="SSF53223">
    <property type="entry name" value="Aminoacid dehydrogenase-like, N-terminal domain"/>
    <property type="match status" value="1"/>
</dbReference>
<dbReference type="InterPro" id="IPR046346">
    <property type="entry name" value="Aminoacid_DH-like_N_sf"/>
</dbReference>
<feature type="chain" id="PRO_5009187314" evidence="2">
    <location>
        <begin position="19"/>
        <end position="218"/>
    </location>
</feature>
<name>A0A1E5UQ34_9POAL</name>
<dbReference type="STRING" id="888268.A0A1E5UQ34"/>
<organism evidence="3 4">
    <name type="scientific">Dichanthelium oligosanthes</name>
    <dbReference type="NCBI Taxonomy" id="888268"/>
    <lineage>
        <taxon>Eukaryota</taxon>
        <taxon>Viridiplantae</taxon>
        <taxon>Streptophyta</taxon>
        <taxon>Embryophyta</taxon>
        <taxon>Tracheophyta</taxon>
        <taxon>Spermatophyta</taxon>
        <taxon>Magnoliopsida</taxon>
        <taxon>Liliopsida</taxon>
        <taxon>Poales</taxon>
        <taxon>Poaceae</taxon>
        <taxon>PACMAD clade</taxon>
        <taxon>Panicoideae</taxon>
        <taxon>Panicodae</taxon>
        <taxon>Paniceae</taxon>
        <taxon>Dichantheliinae</taxon>
        <taxon>Dichanthelium</taxon>
    </lineage>
</organism>
<feature type="transmembrane region" description="Helical" evidence="1">
    <location>
        <begin position="87"/>
        <end position="114"/>
    </location>
</feature>
<sequence>MVLLPVLFMRCFTWLCRGRILEVLFFLPERSIQVIVVTDVFFFLGLGDLGCQFEDFANHNAFDLLAFFFSTHLVFNDDIQGTASVVLAGLIFFFSLLGGTSLFFFQINVCALFLAGWDRHSRTYSSRDIETGGVFFFFFLFLPLSDCVTLFFFLTIFYVCRQKLLFFFFAKKSGLLIQRVEQCLQLGVLFFLWSTMARYMFPDRQTMPISSQGLALVW</sequence>
<evidence type="ECO:0000256" key="2">
    <source>
        <dbReference type="SAM" id="SignalP"/>
    </source>
</evidence>
<dbReference type="Proteomes" id="UP000095767">
    <property type="component" value="Unassembled WGS sequence"/>
</dbReference>
<dbReference type="GO" id="GO:0009507">
    <property type="term" value="C:chloroplast"/>
    <property type="evidence" value="ECO:0007669"/>
    <property type="project" value="TreeGrafter"/>
</dbReference>
<dbReference type="PANTHER" id="PTHR23406:SF64">
    <property type="entry name" value="NADP-DEPENDENT MALIC ENZYME 3"/>
    <property type="match status" value="1"/>
</dbReference>
<gene>
    <name evidence="3" type="ORF">BAE44_0024071</name>
</gene>
<evidence type="ECO:0000313" key="3">
    <source>
        <dbReference type="EMBL" id="OEL14915.1"/>
    </source>
</evidence>
<dbReference type="GO" id="GO:0004473">
    <property type="term" value="F:malate dehydrogenase (decarboxylating) (NADP+) activity"/>
    <property type="evidence" value="ECO:0007669"/>
    <property type="project" value="TreeGrafter"/>
</dbReference>
<dbReference type="PRINTS" id="PR00072">
    <property type="entry name" value="MALOXRDTASE"/>
</dbReference>
<keyword evidence="1" id="KW-0472">Membrane</keyword>
<dbReference type="AlphaFoldDB" id="A0A1E5UQ34"/>
<dbReference type="Gene3D" id="3.40.50.10380">
    <property type="entry name" value="Malic enzyme, N-terminal domain"/>
    <property type="match status" value="2"/>
</dbReference>
<dbReference type="InterPro" id="IPR001891">
    <property type="entry name" value="Malic_OxRdtase"/>
</dbReference>
<dbReference type="OrthoDB" id="5365701at2759"/>
<proteinExistence type="predicted"/>
<reference evidence="3 4" key="1">
    <citation type="submission" date="2016-09" db="EMBL/GenBank/DDBJ databases">
        <title>The draft genome of Dichanthelium oligosanthes: A C3 panicoid grass species.</title>
        <authorList>
            <person name="Studer A.J."/>
            <person name="Schnable J.C."/>
            <person name="Brutnell T.P."/>
        </authorList>
    </citation>
    <scope>NUCLEOTIDE SEQUENCE [LARGE SCALE GENOMIC DNA]</scope>
    <source>
        <strain evidence="4">cv. Kellogg 1175</strain>
        <tissue evidence="3">Leaf</tissue>
    </source>
</reference>
<evidence type="ECO:0000256" key="1">
    <source>
        <dbReference type="SAM" id="Phobius"/>
    </source>
</evidence>
<protein>
    <submittedName>
        <fullName evidence="3">Uncharacterized protein</fullName>
    </submittedName>
</protein>
<evidence type="ECO:0000313" key="4">
    <source>
        <dbReference type="Proteomes" id="UP000095767"/>
    </source>
</evidence>
<comment type="caution">
    <text evidence="3">The sequence shown here is derived from an EMBL/GenBank/DDBJ whole genome shotgun (WGS) entry which is preliminary data.</text>
</comment>
<dbReference type="InterPro" id="IPR015884">
    <property type="entry name" value="Malic_enzyme_CS"/>
</dbReference>
<keyword evidence="4" id="KW-1185">Reference proteome</keyword>
<accession>A0A1E5UQ34</accession>
<dbReference type="GO" id="GO:0006108">
    <property type="term" value="P:malate metabolic process"/>
    <property type="evidence" value="ECO:0007669"/>
    <property type="project" value="TreeGrafter"/>
</dbReference>
<feature type="transmembrane region" description="Helical" evidence="1">
    <location>
        <begin position="134"/>
        <end position="159"/>
    </location>
</feature>